<dbReference type="EMBL" id="LJIJ01000009">
    <property type="protein sequence ID" value="ODN06181.1"/>
    <property type="molecule type" value="Genomic_DNA"/>
</dbReference>
<dbReference type="CDD" id="cd04590">
    <property type="entry name" value="CBS_pair_CorC_HlyC_assoc"/>
    <property type="match status" value="1"/>
</dbReference>
<comment type="similarity">
    <text evidence="2">Belongs to the ACDP family.</text>
</comment>
<dbReference type="Gene3D" id="2.60.120.10">
    <property type="entry name" value="Jelly Rolls"/>
    <property type="match status" value="1"/>
</dbReference>
<dbReference type="SUPFAM" id="SSF51206">
    <property type="entry name" value="cAMP-binding domain-like"/>
    <property type="match status" value="1"/>
</dbReference>
<dbReference type="InterPro" id="IPR014710">
    <property type="entry name" value="RmlC-like_jellyroll"/>
</dbReference>
<evidence type="ECO:0000313" key="11">
    <source>
        <dbReference type="EMBL" id="ODN06181.1"/>
    </source>
</evidence>
<dbReference type="Gene3D" id="3.10.580.10">
    <property type="entry name" value="CBS-domain"/>
    <property type="match status" value="1"/>
</dbReference>
<keyword evidence="4 6" id="KW-1133">Transmembrane helix</keyword>
<feature type="transmembrane region" description="Helical" evidence="8">
    <location>
        <begin position="192"/>
        <end position="213"/>
    </location>
</feature>
<name>A0A1D2NLQ6_ORCCI</name>
<organism evidence="11 12">
    <name type="scientific">Orchesella cincta</name>
    <name type="common">Springtail</name>
    <name type="synonym">Podura cincta</name>
    <dbReference type="NCBI Taxonomy" id="48709"/>
    <lineage>
        <taxon>Eukaryota</taxon>
        <taxon>Metazoa</taxon>
        <taxon>Ecdysozoa</taxon>
        <taxon>Arthropoda</taxon>
        <taxon>Hexapoda</taxon>
        <taxon>Collembola</taxon>
        <taxon>Entomobryomorpha</taxon>
        <taxon>Entomobryoidea</taxon>
        <taxon>Orchesellidae</taxon>
        <taxon>Orchesellinae</taxon>
        <taxon>Orchesella</taxon>
    </lineage>
</organism>
<feature type="transmembrane region" description="Helical" evidence="8">
    <location>
        <begin position="134"/>
        <end position="161"/>
    </location>
</feature>
<keyword evidence="3 6" id="KW-0812">Transmembrane</keyword>
<proteinExistence type="inferred from homology"/>
<gene>
    <name evidence="11" type="ORF">Ocin01_00466</name>
</gene>
<evidence type="ECO:0000259" key="9">
    <source>
        <dbReference type="PROSITE" id="PS50042"/>
    </source>
</evidence>
<accession>A0A1D2NLQ6</accession>
<evidence type="ECO:0000256" key="7">
    <source>
        <dbReference type="SAM" id="MobiDB-lite"/>
    </source>
</evidence>
<evidence type="ECO:0000256" key="2">
    <source>
        <dbReference type="ARBA" id="ARBA00010484"/>
    </source>
</evidence>
<evidence type="ECO:0000256" key="4">
    <source>
        <dbReference type="ARBA" id="ARBA00022989"/>
    </source>
</evidence>
<dbReference type="Pfam" id="PF01595">
    <property type="entry name" value="CNNM"/>
    <property type="match status" value="1"/>
</dbReference>
<comment type="subcellular location">
    <subcellularLocation>
        <location evidence="1">Membrane</location>
        <topology evidence="1">Multi-pass membrane protein</topology>
    </subcellularLocation>
</comment>
<dbReference type="OrthoDB" id="5353557at2759"/>
<dbReference type="Proteomes" id="UP000094527">
    <property type="component" value="Unassembled WGS sequence"/>
</dbReference>
<dbReference type="InterPro" id="IPR000595">
    <property type="entry name" value="cNMP-bd_dom"/>
</dbReference>
<feature type="transmembrane region" description="Helical" evidence="8">
    <location>
        <begin position="219"/>
        <end position="242"/>
    </location>
</feature>
<dbReference type="InterPro" id="IPR018490">
    <property type="entry name" value="cNMP-bd_dom_sf"/>
</dbReference>
<dbReference type="STRING" id="48709.A0A1D2NLQ6"/>
<protein>
    <submittedName>
        <fullName evidence="11">Metal transporter CNNM2</fullName>
    </submittedName>
</protein>
<dbReference type="PANTHER" id="PTHR12064">
    <property type="entry name" value="METAL TRANSPORTER CNNM"/>
    <property type="match status" value="1"/>
</dbReference>
<dbReference type="PROSITE" id="PS50042">
    <property type="entry name" value="CNMP_BINDING_3"/>
    <property type="match status" value="1"/>
</dbReference>
<comment type="caution">
    <text evidence="11">The sequence shown here is derived from an EMBL/GenBank/DDBJ whole genome shotgun (WGS) entry which is preliminary data.</text>
</comment>
<dbReference type="CDD" id="cd00038">
    <property type="entry name" value="CAP_ED"/>
    <property type="match status" value="1"/>
</dbReference>
<dbReference type="GO" id="GO:0022857">
    <property type="term" value="F:transmembrane transporter activity"/>
    <property type="evidence" value="ECO:0007669"/>
    <property type="project" value="TreeGrafter"/>
</dbReference>
<dbReference type="OMA" id="HVENDRA"/>
<evidence type="ECO:0000313" key="12">
    <source>
        <dbReference type="Proteomes" id="UP000094527"/>
    </source>
</evidence>
<feature type="domain" description="CNNM transmembrane" evidence="10">
    <location>
        <begin position="130"/>
        <end position="309"/>
    </location>
</feature>
<evidence type="ECO:0000256" key="3">
    <source>
        <dbReference type="ARBA" id="ARBA00022692"/>
    </source>
</evidence>
<evidence type="ECO:0000256" key="6">
    <source>
        <dbReference type="PROSITE-ProRule" id="PRU01193"/>
    </source>
</evidence>
<feature type="compositionally biased region" description="Polar residues" evidence="7">
    <location>
        <begin position="708"/>
        <end position="717"/>
    </location>
</feature>
<keyword evidence="5 6" id="KW-0472">Membrane</keyword>
<reference evidence="11 12" key="1">
    <citation type="journal article" date="2016" name="Genome Biol. Evol.">
        <title>Gene Family Evolution Reflects Adaptation to Soil Environmental Stressors in the Genome of the Collembolan Orchesella cincta.</title>
        <authorList>
            <person name="Faddeeva-Vakhrusheva A."/>
            <person name="Derks M.F."/>
            <person name="Anvar S.Y."/>
            <person name="Agamennone V."/>
            <person name="Suring W."/>
            <person name="Smit S."/>
            <person name="van Straalen N.M."/>
            <person name="Roelofs D."/>
        </authorList>
    </citation>
    <scope>NUCLEOTIDE SEQUENCE [LARGE SCALE GENOMIC DNA]</scope>
    <source>
        <tissue evidence="11">Mixed pool</tissue>
    </source>
</reference>
<evidence type="ECO:0000259" key="10">
    <source>
        <dbReference type="PROSITE" id="PS51846"/>
    </source>
</evidence>
<evidence type="ECO:0000256" key="1">
    <source>
        <dbReference type="ARBA" id="ARBA00004141"/>
    </source>
</evidence>
<dbReference type="InterPro" id="IPR002550">
    <property type="entry name" value="CNNM"/>
</dbReference>
<dbReference type="PANTHER" id="PTHR12064:SF94">
    <property type="entry name" value="UNEXTENDED PROTEIN"/>
    <property type="match status" value="1"/>
</dbReference>
<dbReference type="GO" id="GO:0010960">
    <property type="term" value="P:magnesium ion homeostasis"/>
    <property type="evidence" value="ECO:0007669"/>
    <property type="project" value="InterPro"/>
</dbReference>
<dbReference type="GO" id="GO:0005886">
    <property type="term" value="C:plasma membrane"/>
    <property type="evidence" value="ECO:0007669"/>
    <property type="project" value="TreeGrafter"/>
</dbReference>
<dbReference type="PROSITE" id="PS51846">
    <property type="entry name" value="CNNM"/>
    <property type="match status" value="1"/>
</dbReference>
<feature type="region of interest" description="Disordered" evidence="7">
    <location>
        <begin position="693"/>
        <end position="717"/>
    </location>
</feature>
<feature type="domain" description="Cyclic nucleotide-binding" evidence="9">
    <location>
        <begin position="572"/>
        <end position="645"/>
    </location>
</feature>
<feature type="compositionally biased region" description="Low complexity" evidence="7">
    <location>
        <begin position="695"/>
        <end position="707"/>
    </location>
</feature>
<keyword evidence="12" id="KW-1185">Reference proteome</keyword>
<dbReference type="InterPro" id="IPR046342">
    <property type="entry name" value="CBS_dom_sf"/>
</dbReference>
<sequence>MSAVDKGVSYEQNGVSTILADNAVPIRLFGQHFTNQTVVRFVRDVKSRGADCDDMDATDAHPVSHIGPNGASAIIEISLSINQSEEFFFICVRENNTERRRKSYNVSWVVDMPWVHQGSDPWITIKVYERMLPLWLNIVFIVFLLLLSGLFAGLTLGLLALDRTDLKILANTGSEKERMYAKTILPLRTQGNYLLCSLVLGNVLINSSLTILLDDLTTGLLAVTFSTIGIVIFGEIIPQAFCSRHGLAIGAKTILITRLIMILTFPLSYVISVILDKVLGEEIGIVYNREKLKELVKITIEHNDLEADEVNIISGALELKKKTVEHIMTRLEDTFMLPLDGELDFETLNEIRKQGYSRIPIYDGERRNIVTILFTKDLMFVDPDDKIPLKTLAQFYNNPCYYVFSDTTLDIVFKEFKECNILKCHCFPTVKFTLKNVSAQKGHMAFVQKINTSCNERDPYCETTGLVTLEDVIEELIQAEIVDETDMWTDNRNKKRTKQHHTKDFSKFVEIRNSQKTIYISPQLALAAFQYLSTGVEPFRTAHISEGVLHRILKKNVLFKIRGTKDLKPCFLYESGKATDSFTLILEGRVEVNVGKEGLQYEAGPFSYFAVPALMLNEDTNFTPDYSVKATGDVVILRIRRPLYQAAVQATIMERSKKDENGKSIPHDSYIEKQIEDVLGKLEPEFSAETAGKILSELESSDDSVSSKAQSTTSTEA</sequence>
<dbReference type="SUPFAM" id="SSF54631">
    <property type="entry name" value="CBS-domain pair"/>
    <property type="match status" value="1"/>
</dbReference>
<feature type="transmembrane region" description="Helical" evidence="8">
    <location>
        <begin position="254"/>
        <end position="275"/>
    </location>
</feature>
<evidence type="ECO:0000256" key="5">
    <source>
        <dbReference type="ARBA" id="ARBA00023136"/>
    </source>
</evidence>
<dbReference type="AlphaFoldDB" id="A0A1D2NLQ6"/>
<dbReference type="InterPro" id="IPR045095">
    <property type="entry name" value="ACDP"/>
</dbReference>
<evidence type="ECO:0000256" key="8">
    <source>
        <dbReference type="SAM" id="Phobius"/>
    </source>
</evidence>
<dbReference type="Pfam" id="PF25562">
    <property type="entry name" value="CNBH_CNNM2_C"/>
    <property type="match status" value="1"/>
</dbReference>
<dbReference type="InterPro" id="IPR044751">
    <property type="entry name" value="Ion_transp-like_CBS"/>
</dbReference>